<gene>
    <name evidence="1" type="ORF">BFO01nite_15460</name>
</gene>
<comment type="caution">
    <text evidence="1">The sequence shown here is derived from an EMBL/GenBank/DDBJ whole genome shotgun (WGS) entry which is preliminary data.</text>
</comment>
<proteinExistence type="predicted"/>
<organism evidence="1 2">
    <name type="scientific">Brevibacillus formosus</name>
    <dbReference type="NCBI Taxonomy" id="54913"/>
    <lineage>
        <taxon>Bacteria</taxon>
        <taxon>Bacillati</taxon>
        <taxon>Bacillota</taxon>
        <taxon>Bacilli</taxon>
        <taxon>Bacillales</taxon>
        <taxon>Paenibacillaceae</taxon>
        <taxon>Brevibacillus</taxon>
    </lineage>
</organism>
<dbReference type="EMBL" id="BJOL01000008">
    <property type="protein sequence ID" value="GED57414.1"/>
    <property type="molecule type" value="Genomic_DNA"/>
</dbReference>
<evidence type="ECO:0000313" key="2">
    <source>
        <dbReference type="Proteomes" id="UP000319498"/>
    </source>
</evidence>
<evidence type="ECO:0000313" key="1">
    <source>
        <dbReference type="EMBL" id="GED57414.1"/>
    </source>
</evidence>
<keyword evidence="2" id="KW-1185">Reference proteome</keyword>
<protein>
    <submittedName>
        <fullName evidence="1">Uncharacterized protein</fullName>
    </submittedName>
</protein>
<reference evidence="1 2" key="1">
    <citation type="submission" date="2019-06" db="EMBL/GenBank/DDBJ databases">
        <title>Whole genome shotgun sequence of Brevibacillus formosus NBRC 15716.</title>
        <authorList>
            <person name="Hosoyama A."/>
            <person name="Uohara A."/>
            <person name="Ohji S."/>
            <person name="Ichikawa N."/>
        </authorList>
    </citation>
    <scope>NUCLEOTIDE SEQUENCE [LARGE SCALE GENOMIC DNA]</scope>
    <source>
        <strain evidence="1 2">NBRC 15716</strain>
    </source>
</reference>
<dbReference type="GeneID" id="87587083"/>
<dbReference type="Proteomes" id="UP000319498">
    <property type="component" value="Unassembled WGS sequence"/>
</dbReference>
<name>A0ABQ0T210_9BACL</name>
<dbReference type="RefSeq" id="WP_236697921.1">
    <property type="nucleotide sequence ID" value="NZ_BJOL01000008.1"/>
</dbReference>
<sequence>MTMNPLAKKYQEIDDKIVLFNEEYYLSVEKIDIAAMTLEKRESLFNQLYDFDSSDMELEIDVSEEEKGVWYLQLLVPHVLTLPEAAKRRIENGVNQLTQHLSERANELVRTQLLGEEIYTYLKRYNPDLERIA</sequence>
<accession>A0ABQ0T210</accession>